<reference evidence="3 4" key="1">
    <citation type="submission" date="2018-06" db="EMBL/GenBank/DDBJ databases">
        <authorList>
            <consortium name="Pathogen Informatics"/>
            <person name="Doyle S."/>
        </authorList>
    </citation>
    <scope>NUCLEOTIDE SEQUENCE [LARGE SCALE GENOMIC DNA]</scope>
    <source>
        <strain evidence="3 4">NCTC11227</strain>
    </source>
</reference>
<name>A0A378PIQ9_9GAMM</name>
<evidence type="ECO:0000256" key="1">
    <source>
        <dbReference type="SAM" id="Phobius"/>
    </source>
</evidence>
<feature type="domain" description="DUF2726" evidence="2">
    <location>
        <begin position="49"/>
        <end position="167"/>
    </location>
</feature>
<proteinExistence type="predicted"/>
<keyword evidence="1" id="KW-0472">Membrane</keyword>
<dbReference type="Proteomes" id="UP000255102">
    <property type="component" value="Unassembled WGS sequence"/>
</dbReference>
<dbReference type="EMBL" id="UGPW01000001">
    <property type="protein sequence ID" value="STY86644.1"/>
    <property type="molecule type" value="Genomic_DNA"/>
</dbReference>
<accession>A0A378PIQ9</accession>
<dbReference type="InterPro" id="IPR024402">
    <property type="entry name" value="DUF2726"/>
</dbReference>
<dbReference type="PIRSF" id="PIRSF028063">
    <property type="entry name" value="UCP028063"/>
    <property type="match status" value="1"/>
</dbReference>
<evidence type="ECO:0000313" key="4">
    <source>
        <dbReference type="Proteomes" id="UP000255102"/>
    </source>
</evidence>
<organism evidence="3 4">
    <name type="scientific">Moraxella ovis</name>
    <dbReference type="NCBI Taxonomy" id="29433"/>
    <lineage>
        <taxon>Bacteria</taxon>
        <taxon>Pseudomonadati</taxon>
        <taxon>Pseudomonadota</taxon>
        <taxon>Gammaproteobacteria</taxon>
        <taxon>Moraxellales</taxon>
        <taxon>Moraxellaceae</taxon>
        <taxon>Moraxella</taxon>
    </lineage>
</organism>
<sequence>MLSISIVLLVVVFFFLMLGIVVWVHCLKQPKLKTVRGDDMTVWPFETMPIMTDSEVLFFKKLQLALPEFLIFSQVQLSRIIKPSDEAGQDRQFWFNRVCRQSVDFVLIDKDCQTVLVAIELDDWTHDSQARQRQDAKKDKALSSAGIPIMRFHAEKMPGIDMLRVDVLEVIRQFG</sequence>
<dbReference type="STRING" id="29433.MOVS_03005"/>
<dbReference type="Pfam" id="PF10881">
    <property type="entry name" value="DUF2726"/>
    <property type="match status" value="1"/>
</dbReference>
<dbReference type="AlphaFoldDB" id="A0A378PIQ9"/>
<evidence type="ECO:0000313" key="3">
    <source>
        <dbReference type="EMBL" id="STY86644.1"/>
    </source>
</evidence>
<evidence type="ECO:0000259" key="2">
    <source>
        <dbReference type="Pfam" id="PF10881"/>
    </source>
</evidence>
<keyword evidence="1" id="KW-0812">Transmembrane</keyword>
<gene>
    <name evidence="3" type="ORF">NCTC11227_00631</name>
</gene>
<keyword evidence="1" id="KW-1133">Transmembrane helix</keyword>
<feature type="transmembrane region" description="Helical" evidence="1">
    <location>
        <begin position="6"/>
        <end position="26"/>
    </location>
</feature>
<protein>
    <submittedName>
        <fullName evidence="3">Protein of uncharacterized function (DUF2726)</fullName>
    </submittedName>
</protein>
<dbReference type="InterPro" id="IPR014538">
    <property type="entry name" value="UCP028063_topo_Znf"/>
</dbReference>
<dbReference type="Gene3D" id="3.40.960.10">
    <property type="entry name" value="VSR Endonuclease"/>
    <property type="match status" value="1"/>
</dbReference>